<protein>
    <submittedName>
        <fullName evidence="4">Microtubule-associated tumor suppressor candidate 2-like</fullName>
    </submittedName>
</protein>
<sequence length="1520" mass="170585">MTSSVQNSTYCSDVEGNRKEIKNNNEQLIATDGDTNANDLSSNAVTVEEKEEEFDLTDDLENDFHAPQNTPFLYGNSDELGNQSEQSKPDDQAFPRQDLKISKDAVADKTDIIDLEGTEFKKRNSYDRREYLNIGTTQKDCYSLKRDCSAPEAAVVQECPEMNVMKGNEKRNVMQLSSKDSSFHSLEKANIKDVLAESGTPREDDDDDGCLRENGSVADWFTGPLHFQECFTSTVGSTHGSKQPSADMFKAISADSFGLTSIEMFEFHPNSPTSENRKLFPQLQMEIEKPPDLVKASTSLCEDVICAPSSDGQLQEAINKLETQVNQDTYIDKCKMSNPFNLSSRSAWLEVEDTRLVPGAQSRRYIFPVKEEIEPGEFSQQAPSLLGKEATKVAQCLQDNTVDTKELHLEDLNFEDNHFLNLPDEFYTDECLVTEGTSSVLRKQGFKNRTLNWTDTDLDAQCSVEPTKQHENLYLNMATNVGSKESATVQFPNILNEADNYTEINQMPHVRTNPLFRHGFDNLFVPFEVSGKGKEDIRQVCESDSNSLAHETIEVKNCNKMTDKEDSRVSNISHLMLSKQNPTRQDVNRDKDVLPTLEACPGQYNDEWSSDSGMKNSTQIALYEINSNVLISETKEHRKVFEELGPSEYSVIPSSTQFQQTINRSASNPFSGYNADLKETAFLPGDKLSGSSFVPPTENMQSWSYSCRTLDKTNCNSGIPKPILQHCRAFTTEKGAIETNWQPKPEAKIIPKPKYVRPKIITYVRKPQPKTPDPIQDPVVTSPKLSIWNEPISDEHKFSSGENKPLSTVNTPASFDRYKPDLKRNRIYSTGLMVSGIRPPGQQAFPRTMGKSLPSSSDIISKGTAETFAQLSHSEIEPSTYSLIGSGQDKASISEECSNLMMHTSIHRSPMTLRPPLGIGAISRLPAAKNRLAFHGQKSSISSTPLHMQGPMTNFTNVSYQESSVDSKKNTIATAQRSNLPKPSHSGLRPPGYSRLPAAKLAAFGFVRSSSVSSASSNHSSDSIHSDHSKVGNRSGNGIEEKTSSKVGATVSDVPKGINKTGLQPPTTVPNRWSLLPAPKTTAAAAMKKDVQKDHDVQKPNISSPKRLGISASKLHSPGLSKVRNVAGVMRNGFSPKPDLQSRETERQTVQRLKDKCKEQARQLQSLHGQLKRASLSIEVLAVTTQHFHNKNESALIKEKELSIELAHIRDEAAFHTARCEKLQKEKEELERRFETEVERLQLQQQGEIQSLEERLKAHFAAEKERLIQEQREQCEKMRFQHNEQVEDVTAAHTSAITEMENNHTVTIAILQDEHEEKLAELTDIHELERKTLEEDFEKLRLTLQDQVDTLTFQSRSLKDKAKRFEEALLRSTDEQVEIALAPYQHIEEDMNSLKHVLEMKNQQIHHQEKQIMELEKLAEKNVVLEEKVQVLQQQNEDLKARIEQNVAVTRQLSEENATLHEYVEKESKEKKRLSRTNEELVWKLQVGDPGSPVKICTSSSNLESSQDTLSPSAVSSNPR</sequence>
<dbReference type="GO" id="GO:0005737">
    <property type="term" value="C:cytoplasm"/>
    <property type="evidence" value="ECO:0007669"/>
    <property type="project" value="TreeGrafter"/>
</dbReference>
<dbReference type="Proteomes" id="UP000314986">
    <property type="component" value="Unassembled WGS sequence"/>
</dbReference>
<dbReference type="Ensembl" id="ENSCMIT00000019575.1">
    <property type="protein sequence ID" value="ENSCMIP00000019212.1"/>
    <property type="gene ID" value="ENSCMIG00000008985.1"/>
</dbReference>
<reference evidence="4" key="5">
    <citation type="submission" date="2025-09" db="UniProtKB">
        <authorList>
            <consortium name="Ensembl"/>
        </authorList>
    </citation>
    <scope>IDENTIFICATION</scope>
</reference>
<name>A0A4W3HWG7_CALMI</name>
<dbReference type="InParanoid" id="A0A4W3HWG7"/>
<evidence type="ECO:0000256" key="3">
    <source>
        <dbReference type="SAM" id="MobiDB-lite"/>
    </source>
</evidence>
<gene>
    <name evidence="4" type="primary">LOC103183241</name>
</gene>
<reference evidence="5" key="1">
    <citation type="journal article" date="2006" name="Science">
        <title>Ancient noncoding elements conserved in the human genome.</title>
        <authorList>
            <person name="Venkatesh B."/>
            <person name="Kirkness E.F."/>
            <person name="Loh Y.H."/>
            <person name="Halpern A.L."/>
            <person name="Lee A.P."/>
            <person name="Johnson J."/>
            <person name="Dandona N."/>
            <person name="Viswanathan L.D."/>
            <person name="Tay A."/>
            <person name="Venter J.C."/>
            <person name="Strausberg R.L."/>
            <person name="Brenner S."/>
        </authorList>
    </citation>
    <scope>NUCLEOTIDE SEQUENCE [LARGE SCALE GENOMIC DNA]</scope>
</reference>
<evidence type="ECO:0000313" key="5">
    <source>
        <dbReference type="Proteomes" id="UP000314986"/>
    </source>
</evidence>
<feature type="region of interest" description="Disordered" evidence="3">
    <location>
        <begin position="1088"/>
        <end position="1113"/>
    </location>
</feature>
<dbReference type="InterPro" id="IPR051293">
    <property type="entry name" value="MTUS1/CCDC69"/>
</dbReference>
<dbReference type="GeneTree" id="ENSGT00950000183026"/>
<evidence type="ECO:0000313" key="4">
    <source>
        <dbReference type="Ensembl" id="ENSCMIP00000019212.1"/>
    </source>
</evidence>
<feature type="compositionally biased region" description="Polar residues" evidence="3">
    <location>
        <begin position="1"/>
        <end position="11"/>
    </location>
</feature>
<reference evidence="5" key="3">
    <citation type="journal article" date="2014" name="Nature">
        <title>Elephant shark genome provides unique insights into gnathostome evolution.</title>
        <authorList>
            <consortium name="International Elephant Shark Genome Sequencing Consortium"/>
            <person name="Venkatesh B."/>
            <person name="Lee A.P."/>
            <person name="Ravi V."/>
            <person name="Maurya A.K."/>
            <person name="Lian M.M."/>
            <person name="Swann J.B."/>
            <person name="Ohta Y."/>
            <person name="Flajnik M.F."/>
            <person name="Sutoh Y."/>
            <person name="Kasahara M."/>
            <person name="Hoon S."/>
            <person name="Gangu V."/>
            <person name="Roy S.W."/>
            <person name="Irimia M."/>
            <person name="Korzh V."/>
            <person name="Kondrychyn I."/>
            <person name="Lim Z.W."/>
            <person name="Tay B.H."/>
            <person name="Tohari S."/>
            <person name="Kong K.W."/>
            <person name="Ho S."/>
            <person name="Lorente-Galdos B."/>
            <person name="Quilez J."/>
            <person name="Marques-Bonet T."/>
            <person name="Raney B.J."/>
            <person name="Ingham P.W."/>
            <person name="Tay A."/>
            <person name="Hillier L.W."/>
            <person name="Minx P."/>
            <person name="Boehm T."/>
            <person name="Wilson R.K."/>
            <person name="Brenner S."/>
            <person name="Warren W.C."/>
        </authorList>
    </citation>
    <scope>NUCLEOTIDE SEQUENCE [LARGE SCALE GENOMIC DNA]</scope>
</reference>
<dbReference type="GO" id="GO:0008017">
    <property type="term" value="F:microtubule binding"/>
    <property type="evidence" value="ECO:0007669"/>
    <property type="project" value="TreeGrafter"/>
</dbReference>
<accession>A0A4W3HWG7</accession>
<dbReference type="PANTHER" id="PTHR24200:SF14">
    <property type="entry name" value="MICROTUBULE-ASSOCIATED TUMOR SUPPRESSOR CANDIDATE 2"/>
    <property type="match status" value="1"/>
</dbReference>
<feature type="compositionally biased region" description="Polar residues" evidence="3">
    <location>
        <begin position="1497"/>
        <end position="1520"/>
    </location>
</feature>
<evidence type="ECO:0000256" key="1">
    <source>
        <dbReference type="ARBA" id="ARBA00023054"/>
    </source>
</evidence>
<reference evidence="5" key="2">
    <citation type="journal article" date="2007" name="PLoS Biol.">
        <title>Survey sequencing and comparative analysis of the elephant shark (Callorhinchus milii) genome.</title>
        <authorList>
            <person name="Venkatesh B."/>
            <person name="Kirkness E.F."/>
            <person name="Loh Y.H."/>
            <person name="Halpern A.L."/>
            <person name="Lee A.P."/>
            <person name="Johnson J."/>
            <person name="Dandona N."/>
            <person name="Viswanathan L.D."/>
            <person name="Tay A."/>
            <person name="Venter J.C."/>
            <person name="Strausberg R.L."/>
            <person name="Brenner S."/>
        </authorList>
    </citation>
    <scope>NUCLEOTIDE SEQUENCE [LARGE SCALE GENOMIC DNA]</scope>
</reference>
<dbReference type="PANTHER" id="PTHR24200">
    <property type="entry name" value="TOUCAN, ISOFORM A"/>
    <property type="match status" value="1"/>
</dbReference>
<feature type="compositionally biased region" description="Low complexity" evidence="3">
    <location>
        <begin position="1012"/>
        <end position="1021"/>
    </location>
</feature>
<feature type="coiled-coil region" evidence="2">
    <location>
        <begin position="1384"/>
        <end position="1449"/>
    </location>
</feature>
<evidence type="ECO:0000256" key="2">
    <source>
        <dbReference type="SAM" id="Coils"/>
    </source>
</evidence>
<feature type="region of interest" description="Disordered" evidence="3">
    <location>
        <begin position="1012"/>
        <end position="1074"/>
    </location>
</feature>
<dbReference type="OMA" id="YVRPKII"/>
<dbReference type="STRING" id="7868.ENSCMIP00000019212"/>
<proteinExistence type="predicted"/>
<feature type="region of interest" description="Disordered" evidence="3">
    <location>
        <begin position="833"/>
        <end position="857"/>
    </location>
</feature>
<keyword evidence="5" id="KW-1185">Reference proteome</keyword>
<feature type="region of interest" description="Disordered" evidence="3">
    <location>
        <begin position="1488"/>
        <end position="1520"/>
    </location>
</feature>
<feature type="coiled-coil region" evidence="2">
    <location>
        <begin position="1143"/>
        <end position="1170"/>
    </location>
</feature>
<dbReference type="GO" id="GO:0005634">
    <property type="term" value="C:nucleus"/>
    <property type="evidence" value="ECO:0007669"/>
    <property type="project" value="TreeGrafter"/>
</dbReference>
<feature type="compositionally biased region" description="Polar residues" evidence="3">
    <location>
        <begin position="1061"/>
        <end position="1071"/>
    </location>
</feature>
<feature type="region of interest" description="Disordered" evidence="3">
    <location>
        <begin position="974"/>
        <end position="994"/>
    </location>
</feature>
<feature type="region of interest" description="Disordered" evidence="3">
    <location>
        <begin position="1"/>
        <end position="93"/>
    </location>
</feature>
<feature type="compositionally biased region" description="Acidic residues" evidence="3">
    <location>
        <begin position="49"/>
        <end position="61"/>
    </location>
</feature>
<keyword evidence="1 2" id="KW-0175">Coiled coil</keyword>
<organism evidence="4 5">
    <name type="scientific">Callorhinchus milii</name>
    <name type="common">Ghost shark</name>
    <dbReference type="NCBI Taxonomy" id="7868"/>
    <lineage>
        <taxon>Eukaryota</taxon>
        <taxon>Metazoa</taxon>
        <taxon>Chordata</taxon>
        <taxon>Craniata</taxon>
        <taxon>Vertebrata</taxon>
        <taxon>Chondrichthyes</taxon>
        <taxon>Holocephali</taxon>
        <taxon>Chimaeriformes</taxon>
        <taxon>Callorhinchidae</taxon>
        <taxon>Callorhinchus</taxon>
    </lineage>
</organism>
<feature type="compositionally biased region" description="Polar residues" evidence="3">
    <location>
        <begin position="24"/>
        <end position="45"/>
    </location>
</feature>
<reference evidence="4" key="4">
    <citation type="submission" date="2025-08" db="UniProtKB">
        <authorList>
            <consortium name="Ensembl"/>
        </authorList>
    </citation>
    <scope>IDENTIFICATION</scope>
</reference>
<feature type="compositionally biased region" description="Basic and acidic residues" evidence="3">
    <location>
        <begin position="1088"/>
        <end position="1098"/>
    </location>
</feature>
<feature type="coiled-coil region" evidence="2">
    <location>
        <begin position="1206"/>
        <end position="1281"/>
    </location>
</feature>